<sequence length="623" mass="74924">MRISLQNFTDETKKRITSPRSIVAMRRRAIRFSDIKPLPYSNFQRDYPEPAIADLHYKKYEEKRQSLLEDVRAEFNKVCELGISREEFLFLGSPPEIKKLVNEDLSCSGKVMSSEIDKSSLAYISKVRALEAMQKRQAREAQHKAEMEERMRQKEERAKLAEEAKFKAMAKQQEQREIARIAELEKQQRIEEEKRRYKEKKEKERKEMEAKEAAKREQIQARQEAHKKQLEEEARRRNQEQEEKNRMMEQRAREYQRQMEEATEHRRRMMEQKEAERMQQLAEERERKRRENEERQREAERKLNEVNRQRAKDDAERRASTLLKLQQGEERLAKRKEEERLRLEEEHKLAEEKEKARLELLAKQRELAEKKRIEALQREKEREERAREQAEARRLEEKLKLEEEKLRVKDRIENAKRLWEQTEYSKRVALTKLEARMDNALEHQRQKLGQKDLMLHLNIKVEDLAGISDSQTARNRSNSMEYEEKPKRARSYGTARKATKKTAVSNSDDHALTNEEAEAVLATLHKSLHDTTKLDRPRPVITQDDIVQLRQKHNAEILQRINYEQAKEEERRAELARTNDPTERRRLTTLFTRERLAATDEMNELKERHDKEMRRLLTGTYRK</sequence>
<dbReference type="OMA" id="FYKMKVT"/>
<organism evidence="2 3">
    <name type="scientific">Giardia intestinalis (strain ATCC 50803 / WB clone C6)</name>
    <name type="common">Giardia lamblia</name>
    <dbReference type="NCBI Taxonomy" id="184922"/>
    <lineage>
        <taxon>Eukaryota</taxon>
        <taxon>Metamonada</taxon>
        <taxon>Diplomonadida</taxon>
        <taxon>Hexamitidae</taxon>
        <taxon>Giardiinae</taxon>
        <taxon>Giardia</taxon>
    </lineage>
</organism>
<dbReference type="AlphaFoldDB" id="A8BDD5"/>
<dbReference type="Proteomes" id="UP000001548">
    <property type="component" value="Unassembled WGS sequence"/>
</dbReference>
<feature type="region of interest" description="Disordered" evidence="1">
    <location>
        <begin position="193"/>
        <end position="319"/>
    </location>
</feature>
<protein>
    <submittedName>
        <fullName evidence="2">Uncharacterized protein</fullName>
    </submittedName>
</protein>
<dbReference type="PANTHER" id="PTHR38019:SF1">
    <property type="entry name" value="N-ACETYLTRANSFERASE DOMAIN-CONTAINING PROTEIN"/>
    <property type="match status" value="1"/>
</dbReference>
<feature type="region of interest" description="Disordered" evidence="1">
    <location>
        <begin position="470"/>
        <end position="509"/>
    </location>
</feature>
<name>A8BDD5_GIAIC</name>
<evidence type="ECO:0000313" key="3">
    <source>
        <dbReference type="Proteomes" id="UP000001548"/>
    </source>
</evidence>
<reference evidence="2 3" key="1">
    <citation type="journal article" date="2007" name="Science">
        <title>Genomic minimalism in the early diverging intestinal parasite Giardia lamblia.</title>
        <authorList>
            <person name="Morrison H.G."/>
            <person name="McArthur A.G."/>
            <person name="Gillin F.D."/>
            <person name="Aley S.B."/>
            <person name="Adam R.D."/>
            <person name="Olsen G.J."/>
            <person name="Best A.A."/>
            <person name="Cande W.Z."/>
            <person name="Chen F."/>
            <person name="Cipriano M.J."/>
            <person name="Davids B.J."/>
            <person name="Dawson S.C."/>
            <person name="Elmendorf H.G."/>
            <person name="Hehl A.B."/>
            <person name="Holder M.E."/>
            <person name="Huse S.M."/>
            <person name="Kim U.U."/>
            <person name="Lasek-Nesselquist E."/>
            <person name="Manning G."/>
            <person name="Nigam A."/>
            <person name="Nixon J.E."/>
            <person name="Palm D."/>
            <person name="Passamaneck N.E."/>
            <person name="Prabhu A."/>
            <person name="Reich C.I."/>
            <person name="Reiner D.S."/>
            <person name="Samuelson J."/>
            <person name="Svard S.G."/>
            <person name="Sogin M.L."/>
        </authorList>
    </citation>
    <scope>NUCLEOTIDE SEQUENCE [LARGE SCALE GENOMIC DNA]</scope>
    <source>
        <strain evidence="2 3">WB C6</strain>
    </source>
</reference>
<evidence type="ECO:0000313" key="2">
    <source>
        <dbReference type="EMBL" id="KAE8304223.1"/>
    </source>
</evidence>
<keyword evidence="3" id="KW-1185">Reference proteome</keyword>
<feature type="compositionally biased region" description="Polar residues" evidence="1">
    <location>
        <begin position="470"/>
        <end position="480"/>
    </location>
</feature>
<dbReference type="KEGG" id="gla:GL50803_0024122"/>
<dbReference type="GeneID" id="5700675"/>
<gene>
    <name evidence="2" type="ORF">GL50803_0024122</name>
</gene>
<dbReference type="PANTHER" id="PTHR38019">
    <property type="entry name" value="KDA ANTIGEN P200, PUTATIVE-RELATED"/>
    <property type="match status" value="1"/>
</dbReference>
<dbReference type="EMBL" id="AACB03000002">
    <property type="protein sequence ID" value="KAE8304223.1"/>
    <property type="molecule type" value="Genomic_DNA"/>
</dbReference>
<dbReference type="RefSeq" id="XP_001707768.1">
    <property type="nucleotide sequence ID" value="XM_001707716.1"/>
</dbReference>
<evidence type="ECO:0000256" key="1">
    <source>
        <dbReference type="SAM" id="MobiDB-lite"/>
    </source>
</evidence>
<dbReference type="HOGENOM" id="CLU_439074_0_0_1"/>
<proteinExistence type="predicted"/>
<accession>A8BDD5</accession>
<comment type="caution">
    <text evidence="2">The sequence shown here is derived from an EMBL/GenBank/DDBJ whole genome shotgun (WGS) entry which is preliminary data.</text>
</comment>
<dbReference type="VEuPathDB" id="GiardiaDB:GL50803_24122"/>